<dbReference type="GO" id="GO:0015074">
    <property type="term" value="P:DNA integration"/>
    <property type="evidence" value="ECO:0007669"/>
    <property type="project" value="InterPro"/>
</dbReference>
<dbReference type="PANTHER" id="PTHR37984">
    <property type="entry name" value="PROTEIN CBG26694"/>
    <property type="match status" value="1"/>
</dbReference>
<evidence type="ECO:0000259" key="1">
    <source>
        <dbReference type="PROSITE" id="PS50994"/>
    </source>
</evidence>
<dbReference type="SUPFAM" id="SSF53098">
    <property type="entry name" value="Ribonuclease H-like"/>
    <property type="match status" value="1"/>
</dbReference>
<accession>A0A803QGS6</accession>
<dbReference type="InterPro" id="IPR012337">
    <property type="entry name" value="RNaseH-like_sf"/>
</dbReference>
<dbReference type="GO" id="GO:0003676">
    <property type="term" value="F:nucleic acid binding"/>
    <property type="evidence" value="ECO:0007669"/>
    <property type="project" value="InterPro"/>
</dbReference>
<reference evidence="2" key="1">
    <citation type="submission" date="2018-11" db="EMBL/GenBank/DDBJ databases">
        <authorList>
            <person name="Grassa J C."/>
        </authorList>
    </citation>
    <scope>NUCLEOTIDE SEQUENCE [LARGE SCALE GENOMIC DNA]</scope>
</reference>
<dbReference type="PROSITE" id="PS50994">
    <property type="entry name" value="INTEGRASE"/>
    <property type="match status" value="1"/>
</dbReference>
<dbReference type="InterPro" id="IPR001584">
    <property type="entry name" value="Integrase_cat-core"/>
</dbReference>
<keyword evidence="3" id="KW-1185">Reference proteome</keyword>
<sequence length="245" mass="28295">MKKDCIDYVLKCDPCQRFPSIPRALPNEITLMTSPWPFAVWRIDLIGSLPMGKFGVKYAIVVVDYYTKWTEVEPMKIITAKKVLVFVIKNIVCRYRFPHKIVSDNGKQFDCDEFTDFCNKHKVIKSFSTVARPQTNGQAEAVNKILKDNHLQSSNESSPIEEALDLVDELQEESQIRMAAYQKKVAKYFNSKVKNRKFSIGDLVLRRIFLASQDLEVGVLEPNWEGPYEVKDQIGSETYKLKRMN</sequence>
<organism evidence="2 3">
    <name type="scientific">Cannabis sativa</name>
    <name type="common">Hemp</name>
    <name type="synonym">Marijuana</name>
    <dbReference type="NCBI Taxonomy" id="3483"/>
    <lineage>
        <taxon>Eukaryota</taxon>
        <taxon>Viridiplantae</taxon>
        <taxon>Streptophyta</taxon>
        <taxon>Embryophyta</taxon>
        <taxon>Tracheophyta</taxon>
        <taxon>Spermatophyta</taxon>
        <taxon>Magnoliopsida</taxon>
        <taxon>eudicotyledons</taxon>
        <taxon>Gunneridae</taxon>
        <taxon>Pentapetalae</taxon>
        <taxon>rosids</taxon>
        <taxon>fabids</taxon>
        <taxon>Rosales</taxon>
        <taxon>Cannabaceae</taxon>
        <taxon>Cannabis</taxon>
    </lineage>
</organism>
<dbReference type="Gramene" id="evm.model.09.603">
    <property type="protein sequence ID" value="cds.evm.model.09.603"/>
    <property type="gene ID" value="evm.TU.09.603"/>
</dbReference>
<dbReference type="InterPro" id="IPR036397">
    <property type="entry name" value="RNaseH_sf"/>
</dbReference>
<dbReference type="Pfam" id="PF00665">
    <property type="entry name" value="rve"/>
    <property type="match status" value="1"/>
</dbReference>
<reference evidence="2" key="2">
    <citation type="submission" date="2021-03" db="UniProtKB">
        <authorList>
            <consortium name="EnsemblPlants"/>
        </authorList>
    </citation>
    <scope>IDENTIFICATION</scope>
</reference>
<dbReference type="AlphaFoldDB" id="A0A803QGS6"/>
<dbReference type="Proteomes" id="UP000596661">
    <property type="component" value="Chromosome 9"/>
</dbReference>
<dbReference type="EnsemblPlants" id="evm.model.09.603">
    <property type="protein sequence ID" value="cds.evm.model.09.603"/>
    <property type="gene ID" value="evm.TU.09.603"/>
</dbReference>
<evidence type="ECO:0000313" key="3">
    <source>
        <dbReference type="Proteomes" id="UP000596661"/>
    </source>
</evidence>
<feature type="domain" description="Integrase catalytic" evidence="1">
    <location>
        <begin position="31"/>
        <end position="202"/>
    </location>
</feature>
<name>A0A803QGS6_CANSA</name>
<evidence type="ECO:0000313" key="2">
    <source>
        <dbReference type="EnsemblPlants" id="cds.evm.model.09.603"/>
    </source>
</evidence>
<protein>
    <recommendedName>
        <fullName evidence="1">Integrase catalytic domain-containing protein</fullName>
    </recommendedName>
</protein>
<dbReference type="PANTHER" id="PTHR37984:SF5">
    <property type="entry name" value="PROTEIN NYNRIN-LIKE"/>
    <property type="match status" value="1"/>
</dbReference>
<proteinExistence type="predicted"/>
<dbReference type="InterPro" id="IPR050951">
    <property type="entry name" value="Retrovirus_Pol_polyprotein"/>
</dbReference>
<dbReference type="Gene3D" id="3.30.420.10">
    <property type="entry name" value="Ribonuclease H-like superfamily/Ribonuclease H"/>
    <property type="match status" value="1"/>
</dbReference>
<dbReference type="EMBL" id="UZAU01000728">
    <property type="status" value="NOT_ANNOTATED_CDS"/>
    <property type="molecule type" value="Genomic_DNA"/>
</dbReference>
<dbReference type="OMA" id="EGHIKSH"/>